<dbReference type="EMBL" id="WRXP01002207">
    <property type="protein sequence ID" value="KAF1001864.1"/>
    <property type="molecule type" value="Genomic_DNA"/>
</dbReference>
<dbReference type="PANTHER" id="PTHR48221:SF2">
    <property type="entry name" value="ACYL-COA SYNTHETASE FAMILY PROTEIN"/>
    <property type="match status" value="1"/>
</dbReference>
<accession>A0A6L5BCU2</accession>
<gene>
    <name evidence="1" type="ORF">AG4045_012365</name>
</gene>
<comment type="caution">
    <text evidence="1">The sequence shown here is derived from an EMBL/GenBank/DDBJ whole genome shotgun (WGS) entry which is preliminary data.</text>
</comment>
<proteinExistence type="predicted"/>
<dbReference type="Proteomes" id="UP000593563">
    <property type="component" value="Unassembled WGS sequence"/>
</dbReference>
<dbReference type="PANTHER" id="PTHR48221">
    <property type="entry name" value="ACYL-COA SYNTHETASE FAMILY PROTEIN"/>
    <property type="match status" value="1"/>
</dbReference>
<reference evidence="1" key="1">
    <citation type="submission" date="2020-01" db="EMBL/GenBank/DDBJ databases">
        <title>The Celery Genome Sequence Reveals Sequential Paleo-tetraploidization, Resistance Gene Elimination, Karyotype Evolution, and Functional Innovation in Apiales.</title>
        <authorList>
            <person name="Song X."/>
        </authorList>
    </citation>
    <scope>NUCLEOTIDE SEQUENCE</scope>
    <source>
        <tissue evidence="1">Leaf</tissue>
    </source>
</reference>
<sequence length="103" mass="11468">MYSKHINSTVNSSVDVKSAPNAKIGQALLFRRISLGILIGCNENVNEEGWELLLHYAATGMILPSTNTKELVCSTKIGNLNGWMARLHGLKILIKRKLRKEHV</sequence>
<organism evidence="1 2">
    <name type="scientific">Apium graveolens</name>
    <name type="common">Celery</name>
    <dbReference type="NCBI Taxonomy" id="4045"/>
    <lineage>
        <taxon>Eukaryota</taxon>
        <taxon>Viridiplantae</taxon>
        <taxon>Streptophyta</taxon>
        <taxon>Embryophyta</taxon>
        <taxon>Tracheophyta</taxon>
        <taxon>Spermatophyta</taxon>
        <taxon>Magnoliopsida</taxon>
        <taxon>eudicotyledons</taxon>
        <taxon>Gunneridae</taxon>
        <taxon>Pentapetalae</taxon>
        <taxon>asterids</taxon>
        <taxon>campanulids</taxon>
        <taxon>Apiales</taxon>
        <taxon>Apiaceae</taxon>
        <taxon>Apioideae</taxon>
        <taxon>apioid superclade</taxon>
        <taxon>Apieae</taxon>
        <taxon>Apium</taxon>
    </lineage>
</organism>
<name>A0A6L5BCU2_APIGR</name>
<protein>
    <submittedName>
        <fullName evidence="1">Uncharacterized protein</fullName>
    </submittedName>
</protein>
<evidence type="ECO:0000313" key="2">
    <source>
        <dbReference type="Proteomes" id="UP000593563"/>
    </source>
</evidence>
<dbReference type="AlphaFoldDB" id="A0A6L5BCU2"/>
<evidence type="ECO:0000313" key="1">
    <source>
        <dbReference type="EMBL" id="KAF1001864.1"/>
    </source>
</evidence>
<keyword evidence="2" id="KW-1185">Reference proteome</keyword>